<dbReference type="InterPro" id="IPR047525">
    <property type="entry name" value="TfoX-like"/>
</dbReference>
<evidence type="ECO:0000259" key="2">
    <source>
        <dbReference type="Pfam" id="PF04994"/>
    </source>
</evidence>
<dbReference type="RefSeq" id="WP_112166286.1">
    <property type="nucleotide sequence ID" value="NZ_CBCPIW010000007.1"/>
</dbReference>
<evidence type="ECO:0000313" key="4">
    <source>
        <dbReference type="Proteomes" id="UP000284119"/>
    </source>
</evidence>
<dbReference type="InterPro" id="IPR007076">
    <property type="entry name" value="TfoX_N"/>
</dbReference>
<dbReference type="Pfam" id="PF04993">
    <property type="entry name" value="TfoX_N"/>
    <property type="match status" value="1"/>
</dbReference>
<dbReference type="InterPro" id="IPR026256">
    <property type="entry name" value="TfoX-like_gammaprotbact"/>
</dbReference>
<dbReference type="Gene3D" id="1.10.150.20">
    <property type="entry name" value="5' to 3' exonuclease, C-terminal subdomain"/>
    <property type="match status" value="1"/>
</dbReference>
<gene>
    <name evidence="3" type="ORF">D5396_06050</name>
</gene>
<accession>A0ABX9P5F6</accession>
<dbReference type="PANTHER" id="PTHR36121:SF1">
    <property type="entry name" value="PROTEIN SXY"/>
    <property type="match status" value="1"/>
</dbReference>
<dbReference type="PANTHER" id="PTHR36121">
    <property type="entry name" value="PROTEIN SXY"/>
    <property type="match status" value="1"/>
</dbReference>
<keyword evidence="4" id="KW-1185">Reference proteome</keyword>
<proteinExistence type="predicted"/>
<dbReference type="InterPro" id="IPR007077">
    <property type="entry name" value="TfoX_C"/>
</dbReference>
<feature type="domain" description="TfoX N-terminal" evidence="1">
    <location>
        <begin position="14"/>
        <end position="104"/>
    </location>
</feature>
<evidence type="ECO:0000259" key="1">
    <source>
        <dbReference type="Pfam" id="PF04993"/>
    </source>
</evidence>
<dbReference type="SUPFAM" id="SSF159894">
    <property type="entry name" value="YgaC/TfoX-N like"/>
    <property type="match status" value="1"/>
</dbReference>
<dbReference type="PIRSF" id="PIRSF028788">
    <property type="entry name" value="TfoX_Sxy"/>
    <property type="match status" value="1"/>
</dbReference>
<reference evidence="3 4" key="1">
    <citation type="submission" date="2018-09" db="EMBL/GenBank/DDBJ databases">
        <authorList>
            <person name="Le Fleche-Mateos A."/>
        </authorList>
    </citation>
    <scope>NUCLEOTIDE SEQUENCE [LARGE SCALE GENOMIC DNA]</scope>
    <source>
        <strain evidence="3 4">DSM 30078</strain>
    </source>
</reference>
<evidence type="ECO:0000313" key="3">
    <source>
        <dbReference type="EMBL" id="RJT15016.1"/>
    </source>
</evidence>
<sequence>MITQSKKRILQCMELFASLGNIRARSQFGGYSLSANRVMFALVSDGELYLRASQETEQYFCEQGMERLIYRKRGMAVLLRYFKVSKAQWEKPRALRRMAMLSLRGMQRDIDRRKNNEAGRLKDLPNLTLALERMLWEVGIENSDDLRLQGACVTYEKLCAVKKDLSINILMALEGAILGFHEAALPMASRELLTQWYNHQQEQLEQQRQNTHNVAAS</sequence>
<dbReference type="EMBL" id="RAHG01000002">
    <property type="protein sequence ID" value="RJT15016.1"/>
    <property type="molecule type" value="Genomic_DNA"/>
</dbReference>
<organism evidence="3 4">
    <name type="scientific">Rahnella inusitata</name>
    <dbReference type="NCBI Taxonomy" id="58169"/>
    <lineage>
        <taxon>Bacteria</taxon>
        <taxon>Pseudomonadati</taxon>
        <taxon>Pseudomonadota</taxon>
        <taxon>Gammaproteobacteria</taxon>
        <taxon>Enterobacterales</taxon>
        <taxon>Yersiniaceae</taxon>
        <taxon>Rahnella</taxon>
    </lineage>
</organism>
<comment type="caution">
    <text evidence="3">The sequence shown here is derived from an EMBL/GenBank/DDBJ whole genome shotgun (WGS) entry which is preliminary data.</text>
</comment>
<dbReference type="Proteomes" id="UP000284119">
    <property type="component" value="Unassembled WGS sequence"/>
</dbReference>
<protein>
    <submittedName>
        <fullName evidence="3">TfoX/Sxy family DNA transformation protein</fullName>
    </submittedName>
</protein>
<name>A0ABX9P5F6_9GAMM</name>
<feature type="domain" description="TfoX C-terminal" evidence="2">
    <location>
        <begin position="119"/>
        <end position="197"/>
    </location>
</feature>
<dbReference type="Gene3D" id="3.30.1460.30">
    <property type="entry name" value="YgaC/TfoX-N like chaperone"/>
    <property type="match status" value="1"/>
</dbReference>
<dbReference type="Pfam" id="PF04994">
    <property type="entry name" value="TfoX_C"/>
    <property type="match status" value="1"/>
</dbReference>